<dbReference type="InterPro" id="IPR000620">
    <property type="entry name" value="EamA_dom"/>
</dbReference>
<feature type="transmembrane region" description="Helical" evidence="8">
    <location>
        <begin position="181"/>
        <end position="201"/>
    </location>
</feature>
<dbReference type="AlphaFoldDB" id="A0A8I0K3E7"/>
<dbReference type="InterPro" id="IPR037185">
    <property type="entry name" value="EmrE-like"/>
</dbReference>
<evidence type="ECO:0000256" key="1">
    <source>
        <dbReference type="ARBA" id="ARBA00004651"/>
    </source>
</evidence>
<reference evidence="10" key="1">
    <citation type="submission" date="2020-09" db="EMBL/GenBank/DDBJ databases">
        <title>Novel species in genus Aeromicrobium.</title>
        <authorList>
            <person name="Zhang G."/>
        </authorList>
    </citation>
    <scope>NUCLEOTIDE SEQUENCE</scope>
    <source>
        <strain evidence="10">Zg-636</strain>
    </source>
</reference>
<feature type="transmembrane region" description="Helical" evidence="8">
    <location>
        <begin position="130"/>
        <end position="147"/>
    </location>
</feature>
<evidence type="ECO:0000256" key="3">
    <source>
        <dbReference type="ARBA" id="ARBA00022448"/>
    </source>
</evidence>
<feature type="transmembrane region" description="Helical" evidence="8">
    <location>
        <begin position="153"/>
        <end position="169"/>
    </location>
</feature>
<evidence type="ECO:0000259" key="9">
    <source>
        <dbReference type="Pfam" id="PF00892"/>
    </source>
</evidence>
<proteinExistence type="inferred from homology"/>
<feature type="transmembrane region" description="Helical" evidence="8">
    <location>
        <begin position="106"/>
        <end position="123"/>
    </location>
</feature>
<evidence type="ECO:0000256" key="6">
    <source>
        <dbReference type="ARBA" id="ARBA00022989"/>
    </source>
</evidence>
<dbReference type="SUPFAM" id="SSF103481">
    <property type="entry name" value="Multidrug resistance efflux transporter EmrE"/>
    <property type="match status" value="2"/>
</dbReference>
<feature type="transmembrane region" description="Helical" evidence="8">
    <location>
        <begin position="12"/>
        <end position="29"/>
    </location>
</feature>
<keyword evidence="5 8" id="KW-0812">Transmembrane</keyword>
<feature type="domain" description="EamA" evidence="9">
    <location>
        <begin position="10"/>
        <end position="146"/>
    </location>
</feature>
<protein>
    <submittedName>
        <fullName evidence="10">EamA family transporter RarD</fullName>
    </submittedName>
</protein>
<dbReference type="GO" id="GO:0005886">
    <property type="term" value="C:plasma membrane"/>
    <property type="evidence" value="ECO:0007669"/>
    <property type="project" value="UniProtKB-SubCell"/>
</dbReference>
<sequence>MSSTNTDSRAGLLYGVAAYLCWGFFPLYWPLLEPASAYEVLAHRIVWTFVFCLGLLTITHKWVVFRSIIVQRRLMVPLALASVVITLNWGGFIWGVTNGHVIETSLGYFINPLMTVLLGVFVLGERLRRLQWVAVGLGIVAVVVLTVDYGRPPWVALLVSTSFATYGFLKKRANLGTIEALSVETMILTPFAVAFLIFLQVRGTLAFGHEGTLNTVLLIGTGIVTAIPLLMFGTAATRLSLTTIGILQYLGPILQFIFGLTIFGEHMGTARWVGFVIVWSALVIFTYDALHTHRRNRRLADECAADSTAI</sequence>
<dbReference type="RefSeq" id="WP_187769900.1">
    <property type="nucleotide sequence ID" value="NZ_JACTVM010000004.1"/>
</dbReference>
<organism evidence="10 11">
    <name type="scientific">Aeromicrobium senzhongii</name>
    <dbReference type="NCBI Taxonomy" id="2663859"/>
    <lineage>
        <taxon>Bacteria</taxon>
        <taxon>Bacillati</taxon>
        <taxon>Actinomycetota</taxon>
        <taxon>Actinomycetes</taxon>
        <taxon>Propionibacteriales</taxon>
        <taxon>Nocardioidaceae</taxon>
        <taxon>Aeromicrobium</taxon>
    </lineage>
</organism>
<dbReference type="Pfam" id="PF00892">
    <property type="entry name" value="EamA"/>
    <property type="match status" value="2"/>
</dbReference>
<comment type="similarity">
    <text evidence="2">Belongs to the EamA transporter family.</text>
</comment>
<evidence type="ECO:0000313" key="11">
    <source>
        <dbReference type="Proteomes" id="UP000620591"/>
    </source>
</evidence>
<dbReference type="NCBIfam" id="TIGR00688">
    <property type="entry name" value="rarD"/>
    <property type="match status" value="1"/>
</dbReference>
<gene>
    <name evidence="10" type="primary">rarD</name>
    <name evidence="10" type="ORF">IBG24_13675</name>
</gene>
<feature type="transmembrane region" description="Helical" evidence="8">
    <location>
        <begin position="41"/>
        <end position="62"/>
    </location>
</feature>
<keyword evidence="7 8" id="KW-0472">Membrane</keyword>
<evidence type="ECO:0000256" key="5">
    <source>
        <dbReference type="ARBA" id="ARBA00022692"/>
    </source>
</evidence>
<feature type="transmembrane region" description="Helical" evidence="8">
    <location>
        <begin position="244"/>
        <end position="264"/>
    </location>
</feature>
<feature type="transmembrane region" description="Helical" evidence="8">
    <location>
        <begin position="270"/>
        <end position="290"/>
    </location>
</feature>
<dbReference type="PANTHER" id="PTHR22911">
    <property type="entry name" value="ACYL-MALONYL CONDENSING ENZYME-RELATED"/>
    <property type="match status" value="1"/>
</dbReference>
<feature type="domain" description="EamA" evidence="9">
    <location>
        <begin position="155"/>
        <end position="285"/>
    </location>
</feature>
<dbReference type="PANTHER" id="PTHR22911:SF137">
    <property type="entry name" value="SOLUTE CARRIER FAMILY 35 MEMBER G2-RELATED"/>
    <property type="match status" value="1"/>
</dbReference>
<comment type="subcellular location">
    <subcellularLocation>
        <location evidence="1">Cell membrane</location>
        <topology evidence="1">Multi-pass membrane protein</topology>
    </subcellularLocation>
</comment>
<evidence type="ECO:0000256" key="7">
    <source>
        <dbReference type="ARBA" id="ARBA00023136"/>
    </source>
</evidence>
<evidence type="ECO:0000256" key="8">
    <source>
        <dbReference type="SAM" id="Phobius"/>
    </source>
</evidence>
<keyword evidence="3" id="KW-0813">Transport</keyword>
<evidence type="ECO:0000256" key="4">
    <source>
        <dbReference type="ARBA" id="ARBA00022475"/>
    </source>
</evidence>
<dbReference type="EMBL" id="JACTVM010000004">
    <property type="protein sequence ID" value="MBC9227365.1"/>
    <property type="molecule type" value="Genomic_DNA"/>
</dbReference>
<feature type="transmembrane region" description="Helical" evidence="8">
    <location>
        <begin position="213"/>
        <end position="232"/>
    </location>
</feature>
<dbReference type="Proteomes" id="UP000620591">
    <property type="component" value="Unassembled WGS sequence"/>
</dbReference>
<name>A0A8I0K3E7_9ACTN</name>
<feature type="transmembrane region" description="Helical" evidence="8">
    <location>
        <begin position="74"/>
        <end position="94"/>
    </location>
</feature>
<dbReference type="InterPro" id="IPR004626">
    <property type="entry name" value="RarD"/>
</dbReference>
<evidence type="ECO:0000313" key="10">
    <source>
        <dbReference type="EMBL" id="MBC9227365.1"/>
    </source>
</evidence>
<keyword evidence="6 8" id="KW-1133">Transmembrane helix</keyword>
<accession>A0A8I0K3E7</accession>
<comment type="caution">
    <text evidence="10">The sequence shown here is derived from an EMBL/GenBank/DDBJ whole genome shotgun (WGS) entry which is preliminary data.</text>
</comment>
<keyword evidence="4" id="KW-1003">Cell membrane</keyword>
<evidence type="ECO:0000256" key="2">
    <source>
        <dbReference type="ARBA" id="ARBA00007362"/>
    </source>
</evidence>